<dbReference type="NCBIfam" id="TIGR00125">
    <property type="entry name" value="cyt_tran_rel"/>
    <property type="match status" value="1"/>
</dbReference>
<evidence type="ECO:0000256" key="1">
    <source>
        <dbReference type="ARBA" id="ARBA00002324"/>
    </source>
</evidence>
<evidence type="ECO:0000256" key="2">
    <source>
        <dbReference type="ARBA" id="ARBA00005019"/>
    </source>
</evidence>
<dbReference type="GO" id="GO:0005524">
    <property type="term" value="F:ATP binding"/>
    <property type="evidence" value="ECO:0007669"/>
    <property type="project" value="UniProtKB-KW"/>
</dbReference>
<dbReference type="PANTHER" id="PTHR39321">
    <property type="entry name" value="NICOTINATE-NUCLEOTIDE ADENYLYLTRANSFERASE-RELATED"/>
    <property type="match status" value="1"/>
</dbReference>
<dbReference type="Proteomes" id="UP000591071">
    <property type="component" value="Unassembled WGS sequence"/>
</dbReference>
<dbReference type="GO" id="GO:0009435">
    <property type="term" value="P:NAD+ biosynthetic process"/>
    <property type="evidence" value="ECO:0007669"/>
    <property type="project" value="UniProtKB-UniRule"/>
</dbReference>
<evidence type="ECO:0000313" key="12">
    <source>
        <dbReference type="EMBL" id="NME28321.1"/>
    </source>
</evidence>
<evidence type="ECO:0000256" key="8">
    <source>
        <dbReference type="ARBA" id="ARBA00023027"/>
    </source>
</evidence>
<reference evidence="12 13" key="1">
    <citation type="submission" date="2020-04" db="EMBL/GenBank/DDBJ databases">
        <authorList>
            <person name="Hitch T.C.A."/>
            <person name="Wylensek D."/>
            <person name="Clavel T."/>
        </authorList>
    </citation>
    <scope>NUCLEOTIDE SEQUENCE [LARGE SCALE GENOMIC DNA]</scope>
    <source>
        <strain evidence="12 13">Oil-RF-744-FAT-WT-6-1</strain>
    </source>
</reference>
<dbReference type="CDD" id="cd02165">
    <property type="entry name" value="NMNAT"/>
    <property type="match status" value="1"/>
</dbReference>
<dbReference type="UniPathway" id="UPA00253">
    <property type="reaction ID" value="UER00332"/>
</dbReference>
<evidence type="ECO:0000256" key="4">
    <source>
        <dbReference type="ARBA" id="ARBA00022679"/>
    </source>
</evidence>
<sequence>MGRNDDNKKGIVLFGGTFNPIHQGHIRLCCSAWNAVHPRLVILMPTQPFYKELDTDAAQRIEMCQKAVEDLPFPVAVDGYEIQQGSTCRTYDTLCAMKEKFPDDPLYLLMGSDTFLSFSYWYRWQECGRMATLLVGMRKGDDREQIEMVKCRVEQEGLTVKLMDHQADAISSHDIRQHQEKQKDELAPAVYAYIREHHLYGNDG</sequence>
<evidence type="ECO:0000259" key="11">
    <source>
        <dbReference type="Pfam" id="PF01467"/>
    </source>
</evidence>
<dbReference type="Gene3D" id="3.40.50.620">
    <property type="entry name" value="HUPs"/>
    <property type="match status" value="1"/>
</dbReference>
<evidence type="ECO:0000256" key="9">
    <source>
        <dbReference type="ARBA" id="ARBA00048721"/>
    </source>
</evidence>
<evidence type="ECO:0000256" key="7">
    <source>
        <dbReference type="ARBA" id="ARBA00022840"/>
    </source>
</evidence>
<keyword evidence="8 10" id="KW-0520">NAD</keyword>
<gene>
    <name evidence="10 12" type="primary">nadD</name>
    <name evidence="12" type="ORF">HF872_06755</name>
</gene>
<dbReference type="InterPro" id="IPR004821">
    <property type="entry name" value="Cyt_trans-like"/>
</dbReference>
<dbReference type="RefSeq" id="WP_075581334.1">
    <property type="nucleotide sequence ID" value="NZ_JABAFG010000009.1"/>
</dbReference>
<dbReference type="EMBL" id="JABAFG010000009">
    <property type="protein sequence ID" value="NME28321.1"/>
    <property type="molecule type" value="Genomic_DNA"/>
</dbReference>
<dbReference type="SUPFAM" id="SSF52374">
    <property type="entry name" value="Nucleotidylyl transferase"/>
    <property type="match status" value="1"/>
</dbReference>
<dbReference type="InterPro" id="IPR005248">
    <property type="entry name" value="NadD/NMNAT"/>
</dbReference>
<comment type="function">
    <text evidence="1 10">Catalyzes the reversible adenylation of nicotinate mononucleotide (NaMN) to nicotinic acid adenine dinucleotide (NaAD).</text>
</comment>
<dbReference type="NCBIfam" id="TIGR00482">
    <property type="entry name" value="nicotinate (nicotinamide) nucleotide adenylyltransferase"/>
    <property type="match status" value="1"/>
</dbReference>
<dbReference type="EC" id="2.7.7.18" evidence="10"/>
<evidence type="ECO:0000256" key="10">
    <source>
        <dbReference type="HAMAP-Rule" id="MF_00244"/>
    </source>
</evidence>
<dbReference type="PANTHER" id="PTHR39321:SF3">
    <property type="entry name" value="PHOSPHOPANTETHEINE ADENYLYLTRANSFERASE"/>
    <property type="match status" value="1"/>
</dbReference>
<evidence type="ECO:0000256" key="5">
    <source>
        <dbReference type="ARBA" id="ARBA00022695"/>
    </source>
</evidence>
<comment type="pathway">
    <text evidence="2 10">Cofactor biosynthesis; NAD(+) biosynthesis; deamido-NAD(+) from nicotinate D-ribonucleotide: step 1/1.</text>
</comment>
<accession>A0A848BPR3</accession>
<dbReference type="GO" id="GO:0004515">
    <property type="term" value="F:nicotinate-nucleotide adenylyltransferase activity"/>
    <property type="evidence" value="ECO:0007669"/>
    <property type="project" value="UniProtKB-UniRule"/>
</dbReference>
<comment type="similarity">
    <text evidence="10">Belongs to the NadD family.</text>
</comment>
<feature type="domain" description="Cytidyltransferase-like" evidence="11">
    <location>
        <begin position="13"/>
        <end position="177"/>
    </location>
</feature>
<comment type="caution">
    <text evidence="12">The sequence shown here is derived from an EMBL/GenBank/DDBJ whole genome shotgun (WGS) entry which is preliminary data.</text>
</comment>
<dbReference type="Pfam" id="PF01467">
    <property type="entry name" value="CTP_transf_like"/>
    <property type="match status" value="1"/>
</dbReference>
<evidence type="ECO:0000256" key="6">
    <source>
        <dbReference type="ARBA" id="ARBA00022741"/>
    </source>
</evidence>
<evidence type="ECO:0000256" key="3">
    <source>
        <dbReference type="ARBA" id="ARBA00022642"/>
    </source>
</evidence>
<organism evidence="12 13">
    <name type="scientific">Megasphaera hexanoica</name>
    <dbReference type="NCBI Taxonomy" id="1675036"/>
    <lineage>
        <taxon>Bacteria</taxon>
        <taxon>Bacillati</taxon>
        <taxon>Bacillota</taxon>
        <taxon>Negativicutes</taxon>
        <taxon>Veillonellales</taxon>
        <taxon>Veillonellaceae</taxon>
        <taxon>Megasphaera</taxon>
    </lineage>
</organism>
<name>A0A848BPR3_9FIRM</name>
<protein>
    <recommendedName>
        <fullName evidence="10">Probable nicotinate-nucleotide adenylyltransferase</fullName>
        <ecNumber evidence="10">2.7.7.18</ecNumber>
    </recommendedName>
    <alternativeName>
        <fullName evidence="10">Deamido-NAD(+) diphosphorylase</fullName>
    </alternativeName>
    <alternativeName>
        <fullName evidence="10">Deamido-NAD(+) pyrophosphorylase</fullName>
    </alternativeName>
    <alternativeName>
        <fullName evidence="10">Nicotinate mononucleotide adenylyltransferase</fullName>
        <shortName evidence="10">NaMN adenylyltransferase</shortName>
    </alternativeName>
</protein>
<keyword evidence="6 10" id="KW-0547">Nucleotide-binding</keyword>
<dbReference type="HAMAP" id="MF_00244">
    <property type="entry name" value="NaMN_adenylyltr"/>
    <property type="match status" value="1"/>
</dbReference>
<keyword evidence="3 10" id="KW-0662">Pyridine nucleotide biosynthesis</keyword>
<keyword evidence="7 10" id="KW-0067">ATP-binding</keyword>
<evidence type="ECO:0000313" key="13">
    <source>
        <dbReference type="Proteomes" id="UP000591071"/>
    </source>
</evidence>
<dbReference type="AlphaFoldDB" id="A0A848BPR3"/>
<proteinExistence type="inferred from homology"/>
<keyword evidence="4 10" id="KW-0808">Transferase</keyword>
<dbReference type="InterPro" id="IPR014729">
    <property type="entry name" value="Rossmann-like_a/b/a_fold"/>
</dbReference>
<comment type="catalytic activity">
    <reaction evidence="9 10">
        <text>nicotinate beta-D-ribonucleotide + ATP + H(+) = deamido-NAD(+) + diphosphate</text>
        <dbReference type="Rhea" id="RHEA:22860"/>
        <dbReference type="ChEBI" id="CHEBI:15378"/>
        <dbReference type="ChEBI" id="CHEBI:30616"/>
        <dbReference type="ChEBI" id="CHEBI:33019"/>
        <dbReference type="ChEBI" id="CHEBI:57502"/>
        <dbReference type="ChEBI" id="CHEBI:58437"/>
        <dbReference type="EC" id="2.7.7.18"/>
    </reaction>
</comment>
<keyword evidence="5 10" id="KW-0548">Nucleotidyltransferase</keyword>